<proteinExistence type="predicted"/>
<dbReference type="KEGG" id="orp:MOP44_07720"/>
<keyword evidence="2" id="KW-1185">Reference proteome</keyword>
<dbReference type="Proteomes" id="UP001059380">
    <property type="component" value="Chromosome"/>
</dbReference>
<protein>
    <submittedName>
        <fullName evidence="1">Uncharacterized protein</fullName>
    </submittedName>
</protein>
<dbReference type="RefSeq" id="WP_260795430.1">
    <property type="nucleotide sequence ID" value="NZ_CP093313.1"/>
</dbReference>
<dbReference type="AlphaFoldDB" id="A0A9J7BT52"/>
<name>A0A9J7BT52_9BACT</name>
<evidence type="ECO:0000313" key="1">
    <source>
        <dbReference type="EMBL" id="UWZ85824.1"/>
    </source>
</evidence>
<dbReference type="EMBL" id="CP093313">
    <property type="protein sequence ID" value="UWZ85824.1"/>
    <property type="molecule type" value="Genomic_DNA"/>
</dbReference>
<accession>A0A9J7BT52</accession>
<gene>
    <name evidence="1" type="ORF">MOP44_07720</name>
</gene>
<sequence length="79" mass="9441">MRYLARTIPFDLDLLRERYEQELRPYLGNPKREDLTLKLWTEAIEEDRSQEPQYPSGAVVRSYSTNRVRDWMLVSHAIG</sequence>
<evidence type="ECO:0000313" key="2">
    <source>
        <dbReference type="Proteomes" id="UP001059380"/>
    </source>
</evidence>
<organism evidence="1 2">
    <name type="scientific">Occallatibacter riparius</name>
    <dbReference type="NCBI Taxonomy" id="1002689"/>
    <lineage>
        <taxon>Bacteria</taxon>
        <taxon>Pseudomonadati</taxon>
        <taxon>Acidobacteriota</taxon>
        <taxon>Terriglobia</taxon>
        <taxon>Terriglobales</taxon>
        <taxon>Acidobacteriaceae</taxon>
        <taxon>Occallatibacter</taxon>
    </lineage>
</organism>
<reference evidence="1" key="1">
    <citation type="submission" date="2021-04" db="EMBL/GenBank/DDBJ databases">
        <title>Phylogenetic analysis of Acidobacteriaceae.</title>
        <authorList>
            <person name="Qiu L."/>
            <person name="Zhang Q."/>
        </authorList>
    </citation>
    <scope>NUCLEOTIDE SEQUENCE</scope>
    <source>
        <strain evidence="1">DSM 25168</strain>
    </source>
</reference>